<feature type="compositionally biased region" description="Low complexity" evidence="1">
    <location>
        <begin position="92"/>
        <end position="109"/>
    </location>
</feature>
<feature type="compositionally biased region" description="Basic and acidic residues" evidence="1">
    <location>
        <begin position="67"/>
        <end position="91"/>
    </location>
</feature>
<reference evidence="2 3" key="1">
    <citation type="journal article" date="2021" name="Comput. Struct. Biotechnol. J.">
        <title>De novo genome assembly of the potent medicinal plant Rehmannia glutinosa using nanopore technology.</title>
        <authorList>
            <person name="Ma L."/>
            <person name="Dong C."/>
            <person name="Song C."/>
            <person name="Wang X."/>
            <person name="Zheng X."/>
            <person name="Niu Y."/>
            <person name="Chen S."/>
            <person name="Feng W."/>
        </authorList>
    </citation>
    <scope>NUCLEOTIDE SEQUENCE [LARGE SCALE GENOMIC DNA]</scope>
    <source>
        <strain evidence="2">DH-2019</strain>
    </source>
</reference>
<feature type="region of interest" description="Disordered" evidence="1">
    <location>
        <begin position="1"/>
        <end position="126"/>
    </location>
</feature>
<comment type="caution">
    <text evidence="2">The sequence shown here is derived from an EMBL/GenBank/DDBJ whole genome shotgun (WGS) entry which is preliminary data.</text>
</comment>
<accession>A0ABR0VG48</accession>
<evidence type="ECO:0000256" key="1">
    <source>
        <dbReference type="SAM" id="MobiDB-lite"/>
    </source>
</evidence>
<feature type="compositionally biased region" description="Acidic residues" evidence="1">
    <location>
        <begin position="27"/>
        <end position="38"/>
    </location>
</feature>
<dbReference type="Proteomes" id="UP001318860">
    <property type="component" value="Unassembled WGS sequence"/>
</dbReference>
<gene>
    <name evidence="2" type="ORF">DH2020_032692</name>
</gene>
<keyword evidence="3" id="KW-1185">Reference proteome</keyword>
<name>A0ABR0VG48_REHGL</name>
<organism evidence="2 3">
    <name type="scientific">Rehmannia glutinosa</name>
    <name type="common">Chinese foxglove</name>
    <dbReference type="NCBI Taxonomy" id="99300"/>
    <lineage>
        <taxon>Eukaryota</taxon>
        <taxon>Viridiplantae</taxon>
        <taxon>Streptophyta</taxon>
        <taxon>Embryophyta</taxon>
        <taxon>Tracheophyta</taxon>
        <taxon>Spermatophyta</taxon>
        <taxon>Magnoliopsida</taxon>
        <taxon>eudicotyledons</taxon>
        <taxon>Gunneridae</taxon>
        <taxon>Pentapetalae</taxon>
        <taxon>asterids</taxon>
        <taxon>lamiids</taxon>
        <taxon>Lamiales</taxon>
        <taxon>Orobanchaceae</taxon>
        <taxon>Rehmannieae</taxon>
        <taxon>Rehmannia</taxon>
    </lineage>
</organism>
<sequence>MNPNMVEGDEVSSPASQDHHSSQSNLTEEEEEEIDEGDNVSNHPSVEGVKIVDKPPNTVTEENFVPVEREFKIDDESDRKNDGGFEHDETASKSYDGGSSGDSSSSNNSSDDESHEIKSSQAVVENIPAVISEKKSLLGEKSELDMSFPANNNSVAPTIVESELKENGEKMPSSGEDKVGISDTTECIAQETDDRSSLSYNPPIASVNNGADQEKDSGISEVLSRFSCACLFVLLYQFLMN</sequence>
<evidence type="ECO:0000313" key="3">
    <source>
        <dbReference type="Proteomes" id="UP001318860"/>
    </source>
</evidence>
<protein>
    <submittedName>
        <fullName evidence="2">Uncharacterized protein</fullName>
    </submittedName>
</protein>
<dbReference type="EMBL" id="JABTTQ020001211">
    <property type="protein sequence ID" value="KAK6133563.1"/>
    <property type="molecule type" value="Genomic_DNA"/>
</dbReference>
<feature type="region of interest" description="Disordered" evidence="1">
    <location>
        <begin position="191"/>
        <end position="214"/>
    </location>
</feature>
<evidence type="ECO:0000313" key="2">
    <source>
        <dbReference type="EMBL" id="KAK6133563.1"/>
    </source>
</evidence>
<proteinExistence type="predicted"/>